<organism evidence="4 5">
    <name type="scientific">Clonostachys byssicola</name>
    <dbReference type="NCBI Taxonomy" id="160290"/>
    <lineage>
        <taxon>Eukaryota</taxon>
        <taxon>Fungi</taxon>
        <taxon>Dikarya</taxon>
        <taxon>Ascomycota</taxon>
        <taxon>Pezizomycotina</taxon>
        <taxon>Sordariomycetes</taxon>
        <taxon>Hypocreomycetidae</taxon>
        <taxon>Hypocreales</taxon>
        <taxon>Bionectriaceae</taxon>
        <taxon>Clonostachys</taxon>
    </lineage>
</organism>
<feature type="non-terminal residue" evidence="4">
    <location>
        <position position="1"/>
    </location>
</feature>
<evidence type="ECO:0000259" key="3">
    <source>
        <dbReference type="Pfam" id="PF23658"/>
    </source>
</evidence>
<comment type="caution">
    <text evidence="4">The sequence shown here is derived from an EMBL/GenBank/DDBJ whole genome shotgun (WGS) entry which is preliminary data.</text>
</comment>
<feature type="transmembrane region" description="Helical" evidence="1">
    <location>
        <begin position="702"/>
        <end position="719"/>
    </location>
</feature>
<dbReference type="PANTHER" id="PTHR37049:SF4">
    <property type="entry name" value="RHODANESE DOMAIN-CONTAINING PROTEIN"/>
    <property type="match status" value="1"/>
</dbReference>
<dbReference type="Pfam" id="PF03572">
    <property type="entry name" value="Peptidase_S41"/>
    <property type="match status" value="1"/>
</dbReference>
<keyword evidence="1" id="KW-1133">Transmembrane helix</keyword>
<dbReference type="InterPro" id="IPR052766">
    <property type="entry name" value="S41A_metabolite_peptidase"/>
</dbReference>
<dbReference type="SUPFAM" id="SSF52096">
    <property type="entry name" value="ClpP/crotonase"/>
    <property type="match status" value="1"/>
</dbReference>
<keyword evidence="1" id="KW-0472">Membrane</keyword>
<dbReference type="InterPro" id="IPR029045">
    <property type="entry name" value="ClpP/crotonase-like_dom_sf"/>
</dbReference>
<proteinExistence type="predicted"/>
<keyword evidence="1" id="KW-0812">Transmembrane</keyword>
<feature type="domain" description="Tail specific protease" evidence="2">
    <location>
        <begin position="304"/>
        <end position="375"/>
    </location>
</feature>
<reference evidence="4 5" key="2">
    <citation type="submission" date="2021-10" db="EMBL/GenBank/DDBJ databases">
        <authorList>
            <person name="Piombo E."/>
        </authorList>
    </citation>
    <scope>NUCLEOTIDE SEQUENCE [LARGE SCALE GENOMIC DNA]</scope>
</reference>
<gene>
    <name evidence="4" type="ORF">CBYS24578_00013214</name>
</gene>
<dbReference type="Pfam" id="PF23658">
    <property type="entry name" value="PDZ_CPAF_rel"/>
    <property type="match status" value="1"/>
</dbReference>
<dbReference type="GO" id="GO:0006508">
    <property type="term" value="P:proteolysis"/>
    <property type="evidence" value="ECO:0007669"/>
    <property type="project" value="InterPro"/>
</dbReference>
<dbReference type="InterPro" id="IPR005151">
    <property type="entry name" value="Tail-specific_protease"/>
</dbReference>
<dbReference type="GO" id="GO:0008236">
    <property type="term" value="F:serine-type peptidase activity"/>
    <property type="evidence" value="ECO:0007669"/>
    <property type="project" value="InterPro"/>
</dbReference>
<dbReference type="InterPro" id="IPR056186">
    <property type="entry name" value="PDZ_CPAF-rel"/>
</dbReference>
<sequence length="720" mass="78457">MRCGHPFPGWLPSPASFCRASPHRVRRKVLANCSQKDALGTIDYLKNYSNFDTTLSFLKKPPPSYQKPGIDIMARLDSVADNIRNGEYNSYVEFEMDIWAITSESSEGHFSIDLKLLGLFSWFLSDTIVSLSRDGKELPQVYARSDIESLMSNPSPIIELGGEPVFEYLRSYIERNTQSGFIEPHADWNAMVYNGPYIFASFGLDIKQSWAFANFQKTNIYKGKSLQVKFANGSDIEWIYSAGSGYNLLAKNLTSPENIYNGIIAIKPLPSVPLFNYPGNPDVLEVNFGIGGTVSGYILQDDSIGVLSLPSYDHGKPATRTTALNYRDAVVDFITKAKENRVKKIVIDLSGNGGGMIYLGYTIFKLFFPSIEPSVLGRVRATPHINTIGSILTGVLQEGTLPSDELQHIYIDYGGTIGISAYDILDPDGVDYVSWSAFFGPRENNDDSFTNGARYNLSSPLFKHYLDFAIPGHGSDIMWPQSEPWAAEDIILLHDGLCASTCAIFSELMKTDAGVKSVAVGGIPQYGPMQGVSGTRGSSFLPFVYYSGLMETINNVLNSLGDQASASLRRWGVSVDDVQALPRPISTSPLSIEGGVNALDMIRVSDRDAPLQFTYQASDCRLFHTFDTAHDIRVLWRTAAKVAGGDMSACVPGSTNAPGSSSNVTLLSNPGYSYNSTWERANSTDVPRNKGVNGGGSGAPQLSVGLGGILAVAVAFVFVF</sequence>
<feature type="domain" description="CPAF-like PDZ" evidence="3">
    <location>
        <begin position="126"/>
        <end position="242"/>
    </location>
</feature>
<evidence type="ECO:0008006" key="6">
    <source>
        <dbReference type="Google" id="ProtNLM"/>
    </source>
</evidence>
<accession>A0A9N9U5C7</accession>
<evidence type="ECO:0000259" key="2">
    <source>
        <dbReference type="Pfam" id="PF03572"/>
    </source>
</evidence>
<dbReference type="AlphaFoldDB" id="A0A9N9U5C7"/>
<evidence type="ECO:0000256" key="1">
    <source>
        <dbReference type="SAM" id="Phobius"/>
    </source>
</evidence>
<evidence type="ECO:0000313" key="4">
    <source>
        <dbReference type="EMBL" id="CAG9982358.1"/>
    </source>
</evidence>
<evidence type="ECO:0000313" key="5">
    <source>
        <dbReference type="Proteomes" id="UP000754883"/>
    </source>
</evidence>
<name>A0A9N9U5C7_9HYPO</name>
<dbReference type="Gene3D" id="3.90.226.10">
    <property type="entry name" value="2-enoyl-CoA Hydratase, Chain A, domain 1"/>
    <property type="match status" value="1"/>
</dbReference>
<reference evidence="5" key="1">
    <citation type="submission" date="2019-06" db="EMBL/GenBank/DDBJ databases">
        <authorList>
            <person name="Broberg M."/>
        </authorList>
    </citation>
    <scope>NUCLEOTIDE SEQUENCE [LARGE SCALE GENOMIC DNA]</scope>
</reference>
<dbReference type="OrthoDB" id="27214at2759"/>
<dbReference type="EMBL" id="CABFNO020001340">
    <property type="protein sequence ID" value="CAG9982358.1"/>
    <property type="molecule type" value="Genomic_DNA"/>
</dbReference>
<dbReference type="PANTHER" id="PTHR37049">
    <property type="entry name" value="PEPTIDASE S41 FAMILY PROTEIN"/>
    <property type="match status" value="1"/>
</dbReference>
<protein>
    <recommendedName>
        <fullName evidence="6">Tail specific protease domain-containing protein</fullName>
    </recommendedName>
</protein>
<keyword evidence="5" id="KW-1185">Reference proteome</keyword>
<dbReference type="Proteomes" id="UP000754883">
    <property type="component" value="Unassembled WGS sequence"/>
</dbReference>